<protein>
    <submittedName>
        <fullName evidence="2">Sporulation protein YtfJ</fullName>
    </submittedName>
</protein>
<accession>A0A133ZPN6</accession>
<evidence type="ECO:0000256" key="1">
    <source>
        <dbReference type="SAM" id="MobiDB-lite"/>
    </source>
</evidence>
<name>A0A133ZPN6_9FIRM</name>
<dbReference type="PATRIC" id="fig|467210.3.peg.1454"/>
<comment type="caution">
    <text evidence="2">The sequence shown here is derived from an EMBL/GenBank/DDBJ whole genome shotgun (WGS) entry which is preliminary data.</text>
</comment>
<dbReference type="AlphaFoldDB" id="A0A133ZPN6"/>
<dbReference type="EMBL" id="LSDA01000091">
    <property type="protein sequence ID" value="KXB57382.1"/>
    <property type="molecule type" value="Genomic_DNA"/>
</dbReference>
<reference evidence="3" key="1">
    <citation type="submission" date="2016-01" db="EMBL/GenBank/DDBJ databases">
        <authorList>
            <person name="Mitreva M."/>
            <person name="Pepin K.H."/>
            <person name="Mihindukulasuriya K.A."/>
            <person name="Fulton R."/>
            <person name="Fronick C."/>
            <person name="O'Laughlin M."/>
            <person name="Miner T."/>
            <person name="Herter B."/>
            <person name="Rosa B.A."/>
            <person name="Cordes M."/>
            <person name="Tomlinson C."/>
            <person name="Wollam A."/>
            <person name="Palsikar V.B."/>
            <person name="Mardis E.R."/>
            <person name="Wilson R.K."/>
        </authorList>
    </citation>
    <scope>NUCLEOTIDE SEQUENCE [LARGE SCALE GENOMIC DNA]</scope>
    <source>
        <strain evidence="3">DNF00896</strain>
    </source>
</reference>
<dbReference type="Proteomes" id="UP000070394">
    <property type="component" value="Unassembled WGS sequence"/>
</dbReference>
<dbReference type="InterPro" id="IPR014229">
    <property type="entry name" value="Spore_YtfJ"/>
</dbReference>
<dbReference type="PANTHER" id="PTHR39162">
    <property type="entry name" value="GLL3345 PROTEIN"/>
    <property type="match status" value="1"/>
</dbReference>
<evidence type="ECO:0000313" key="2">
    <source>
        <dbReference type="EMBL" id="KXB57382.1"/>
    </source>
</evidence>
<feature type="region of interest" description="Disordered" evidence="1">
    <location>
        <begin position="121"/>
        <end position="140"/>
    </location>
</feature>
<gene>
    <name evidence="2" type="ORF">HMPREF1866_01465</name>
</gene>
<proteinExistence type="predicted"/>
<dbReference type="Pfam" id="PF09579">
    <property type="entry name" value="Spore_YtfJ"/>
    <property type="match status" value="1"/>
</dbReference>
<dbReference type="STRING" id="467210.HMPREF1866_01465"/>
<keyword evidence="3" id="KW-1185">Reference proteome</keyword>
<dbReference type="PANTHER" id="PTHR39162:SF1">
    <property type="entry name" value="SPORULATION PROTEIN YTFJ"/>
    <property type="match status" value="1"/>
</dbReference>
<sequence length="140" mass="15085">MERKKMEKNNHFLDNAGAIFDGMNTFLTTKTVVGEPIVVGDTTIIPLVDVSCGMAAGTFDNTSKSNGGGGMSAKLSPTAMLIIQDGRTKVVNVKNQDAISKILDMVPDLINKITNKSDVDKEATKKAETMLNESESKYID</sequence>
<evidence type="ECO:0000313" key="3">
    <source>
        <dbReference type="Proteomes" id="UP000070394"/>
    </source>
</evidence>
<organism evidence="2 3">
    <name type="scientific">Lachnoanaerobaculum saburreum</name>
    <dbReference type="NCBI Taxonomy" id="467210"/>
    <lineage>
        <taxon>Bacteria</taxon>
        <taxon>Bacillati</taxon>
        <taxon>Bacillota</taxon>
        <taxon>Clostridia</taxon>
        <taxon>Lachnospirales</taxon>
        <taxon>Lachnospiraceae</taxon>
        <taxon>Lachnoanaerobaculum</taxon>
    </lineage>
</organism>